<protein>
    <submittedName>
        <fullName evidence="1">Uncharacterized protein</fullName>
    </submittedName>
</protein>
<sequence length="55" mass="6718">MKQIEKNTLCYYCMGCNKQENENYKPVMRCKNFIQGIENWQEKLREELKKNGNKQ</sequence>
<name>A0A8S5RSG1_9CAUD</name>
<proteinExistence type="predicted"/>
<organism evidence="1">
    <name type="scientific">Siphoviridae sp. ctES717</name>
    <dbReference type="NCBI Taxonomy" id="2827564"/>
    <lineage>
        <taxon>Viruses</taxon>
        <taxon>Duplodnaviria</taxon>
        <taxon>Heunggongvirae</taxon>
        <taxon>Uroviricota</taxon>
        <taxon>Caudoviricetes</taxon>
    </lineage>
</organism>
<accession>A0A8S5RSG1</accession>
<evidence type="ECO:0000313" key="1">
    <source>
        <dbReference type="EMBL" id="DAE92209.1"/>
    </source>
</evidence>
<reference evidence="1" key="1">
    <citation type="journal article" date="2021" name="Proc. Natl. Acad. Sci. U.S.A.">
        <title>A Catalog of Tens of Thousands of Viruses from Human Metagenomes Reveals Hidden Associations with Chronic Diseases.</title>
        <authorList>
            <person name="Tisza M.J."/>
            <person name="Buck C.B."/>
        </authorList>
    </citation>
    <scope>NUCLEOTIDE SEQUENCE</scope>
    <source>
        <strain evidence="1">CtES717</strain>
    </source>
</reference>
<dbReference type="EMBL" id="BK057795">
    <property type="protein sequence ID" value="DAE92209.1"/>
    <property type="molecule type" value="Genomic_DNA"/>
</dbReference>